<evidence type="ECO:0000256" key="6">
    <source>
        <dbReference type="ARBA" id="ARBA00022912"/>
    </source>
</evidence>
<keyword evidence="3 10" id="KW-0132">Cell division</keyword>
<feature type="region of interest" description="Disordered" evidence="11">
    <location>
        <begin position="24"/>
        <end position="55"/>
    </location>
</feature>
<dbReference type="InterPro" id="IPR001763">
    <property type="entry name" value="Rhodanese-like_dom"/>
</dbReference>
<evidence type="ECO:0000256" key="8">
    <source>
        <dbReference type="ARBA" id="ARBA00051722"/>
    </source>
</evidence>
<dbReference type="GO" id="GO:0110032">
    <property type="term" value="P:positive regulation of G2/MI transition of meiotic cell cycle"/>
    <property type="evidence" value="ECO:0007669"/>
    <property type="project" value="TreeGrafter"/>
</dbReference>
<feature type="compositionally biased region" description="Polar residues" evidence="11">
    <location>
        <begin position="250"/>
        <end position="261"/>
    </location>
</feature>
<comment type="caution">
    <text evidence="13">The sequence shown here is derived from an EMBL/GenBank/DDBJ whole genome shotgun (WGS) entry which is preliminary data.</text>
</comment>
<feature type="compositionally biased region" description="Polar residues" evidence="11">
    <location>
        <begin position="321"/>
        <end position="336"/>
    </location>
</feature>
<evidence type="ECO:0000313" key="14">
    <source>
        <dbReference type="Proteomes" id="UP000696485"/>
    </source>
</evidence>
<dbReference type="Proteomes" id="UP000696485">
    <property type="component" value="Unassembled WGS sequence"/>
</dbReference>
<evidence type="ECO:0000313" key="13">
    <source>
        <dbReference type="EMBL" id="KAF9330854.1"/>
    </source>
</evidence>
<feature type="compositionally biased region" description="Low complexity" evidence="11">
    <location>
        <begin position="438"/>
        <end position="452"/>
    </location>
</feature>
<feature type="compositionally biased region" description="Polar residues" evidence="11">
    <location>
        <begin position="151"/>
        <end position="160"/>
    </location>
</feature>
<dbReference type="PANTHER" id="PTHR10828:SF17">
    <property type="entry name" value="PROTEIN-TYROSINE-PHOSPHATASE"/>
    <property type="match status" value="1"/>
</dbReference>
<dbReference type="GO" id="GO:0000086">
    <property type="term" value="P:G2/M transition of mitotic cell cycle"/>
    <property type="evidence" value="ECO:0007669"/>
    <property type="project" value="TreeGrafter"/>
</dbReference>
<protein>
    <recommendedName>
        <fullName evidence="9 10">M-phase inducer phosphatase</fullName>
        <ecNumber evidence="2 10">3.1.3.48</ecNumber>
    </recommendedName>
</protein>
<feature type="region of interest" description="Disordered" evidence="11">
    <location>
        <begin position="250"/>
        <end position="336"/>
    </location>
</feature>
<comment type="function">
    <text evidence="10">Tyrosine protein phosphatase which functions as a dosage-dependent inducer of mitotic progression.</text>
</comment>
<evidence type="ECO:0000256" key="2">
    <source>
        <dbReference type="ARBA" id="ARBA00013064"/>
    </source>
</evidence>
<comment type="similarity">
    <text evidence="1 10">Belongs to the MPI phosphatase family.</text>
</comment>
<name>A0A9P5VLH4_9FUNG</name>
<feature type="domain" description="Rhodanese" evidence="12">
    <location>
        <begin position="537"/>
        <end position="642"/>
    </location>
</feature>
<dbReference type="GO" id="GO:0005634">
    <property type="term" value="C:nucleus"/>
    <property type="evidence" value="ECO:0007669"/>
    <property type="project" value="TreeGrafter"/>
</dbReference>
<feature type="compositionally biased region" description="Polar residues" evidence="11">
    <location>
        <begin position="39"/>
        <end position="55"/>
    </location>
</feature>
<dbReference type="GO" id="GO:0005737">
    <property type="term" value="C:cytoplasm"/>
    <property type="evidence" value="ECO:0007669"/>
    <property type="project" value="TreeGrafter"/>
</dbReference>
<dbReference type="EMBL" id="JAAAUY010000366">
    <property type="protein sequence ID" value="KAF9330854.1"/>
    <property type="molecule type" value="Genomic_DNA"/>
</dbReference>
<keyword evidence="5 10" id="KW-0378">Hydrolase</keyword>
<evidence type="ECO:0000256" key="4">
    <source>
        <dbReference type="ARBA" id="ARBA00022776"/>
    </source>
</evidence>
<dbReference type="CDD" id="cd01530">
    <property type="entry name" value="Cdc25"/>
    <property type="match status" value="1"/>
</dbReference>
<evidence type="ECO:0000256" key="10">
    <source>
        <dbReference type="RuleBase" id="RU368028"/>
    </source>
</evidence>
<comment type="catalytic activity">
    <reaction evidence="8 10">
        <text>O-phospho-L-tyrosyl-[protein] + H2O = L-tyrosyl-[protein] + phosphate</text>
        <dbReference type="Rhea" id="RHEA:10684"/>
        <dbReference type="Rhea" id="RHEA-COMP:10136"/>
        <dbReference type="Rhea" id="RHEA-COMP:20101"/>
        <dbReference type="ChEBI" id="CHEBI:15377"/>
        <dbReference type="ChEBI" id="CHEBI:43474"/>
        <dbReference type="ChEBI" id="CHEBI:46858"/>
        <dbReference type="ChEBI" id="CHEBI:61978"/>
        <dbReference type="EC" id="3.1.3.48"/>
    </reaction>
</comment>
<dbReference type="GO" id="GO:0051301">
    <property type="term" value="P:cell division"/>
    <property type="evidence" value="ECO:0007669"/>
    <property type="project" value="UniProtKB-UniRule"/>
</dbReference>
<keyword evidence="7 10" id="KW-0131">Cell cycle</keyword>
<evidence type="ECO:0000256" key="7">
    <source>
        <dbReference type="ARBA" id="ARBA00023306"/>
    </source>
</evidence>
<evidence type="ECO:0000256" key="11">
    <source>
        <dbReference type="SAM" id="MobiDB-lite"/>
    </source>
</evidence>
<keyword evidence="4 10" id="KW-0498">Mitosis</keyword>
<dbReference type="PANTHER" id="PTHR10828">
    <property type="entry name" value="M-PHASE INDUCER PHOSPHATASE DUAL SPECIFICITY PHOSPHATASE CDC25"/>
    <property type="match status" value="1"/>
</dbReference>
<dbReference type="SUPFAM" id="SSF52821">
    <property type="entry name" value="Rhodanese/Cell cycle control phosphatase"/>
    <property type="match status" value="1"/>
</dbReference>
<feature type="compositionally biased region" description="Low complexity" evidence="11">
    <location>
        <begin position="287"/>
        <end position="306"/>
    </location>
</feature>
<dbReference type="Gene3D" id="3.40.250.10">
    <property type="entry name" value="Rhodanese-like domain"/>
    <property type="match status" value="1"/>
</dbReference>
<evidence type="ECO:0000256" key="1">
    <source>
        <dbReference type="ARBA" id="ARBA00011065"/>
    </source>
</evidence>
<feature type="region of interest" description="Disordered" evidence="11">
    <location>
        <begin position="142"/>
        <end position="194"/>
    </location>
</feature>
<dbReference type="GO" id="GO:0004725">
    <property type="term" value="F:protein tyrosine phosphatase activity"/>
    <property type="evidence" value="ECO:0007669"/>
    <property type="project" value="UniProtKB-UniRule"/>
</dbReference>
<dbReference type="PRINTS" id="PR00716">
    <property type="entry name" value="MPIPHPHTASE"/>
</dbReference>
<gene>
    <name evidence="13" type="primary">CDC25</name>
    <name evidence="13" type="ORF">BG006_006232</name>
</gene>
<organism evidence="13 14">
    <name type="scientific">Podila minutissima</name>
    <dbReference type="NCBI Taxonomy" id="64525"/>
    <lineage>
        <taxon>Eukaryota</taxon>
        <taxon>Fungi</taxon>
        <taxon>Fungi incertae sedis</taxon>
        <taxon>Mucoromycota</taxon>
        <taxon>Mortierellomycotina</taxon>
        <taxon>Mortierellomycetes</taxon>
        <taxon>Mortierellales</taxon>
        <taxon>Mortierellaceae</taxon>
        <taxon>Podila</taxon>
    </lineage>
</organism>
<feature type="region of interest" description="Disordered" evidence="11">
    <location>
        <begin position="429"/>
        <end position="462"/>
    </location>
</feature>
<evidence type="ECO:0000256" key="5">
    <source>
        <dbReference type="ARBA" id="ARBA00022801"/>
    </source>
</evidence>
<evidence type="ECO:0000259" key="12">
    <source>
        <dbReference type="PROSITE" id="PS50206"/>
    </source>
</evidence>
<dbReference type="SMART" id="SM00450">
    <property type="entry name" value="RHOD"/>
    <property type="match status" value="1"/>
</dbReference>
<dbReference type="InterPro" id="IPR036873">
    <property type="entry name" value="Rhodanese-like_dom_sf"/>
</dbReference>
<proteinExistence type="inferred from homology"/>
<dbReference type="FunFam" id="3.40.250.10:FF:000021">
    <property type="entry name" value="M-phase inducer phosphatase cdc-25.2"/>
    <property type="match status" value="1"/>
</dbReference>
<dbReference type="PROSITE" id="PS50206">
    <property type="entry name" value="RHODANESE_3"/>
    <property type="match status" value="1"/>
</dbReference>
<dbReference type="InterPro" id="IPR000751">
    <property type="entry name" value="MPI_Phosphatase"/>
</dbReference>
<evidence type="ECO:0000256" key="3">
    <source>
        <dbReference type="ARBA" id="ARBA00022618"/>
    </source>
</evidence>
<sequence length="687" mass="75602">MSGIPSLPYVVLKCHKPLLTSDILAQGHDSPDNAHQIKHTSTGPTAGSPTDPQTAVHTRTIHPTIHYIFDNDPLEATILENVPKSRCITLDLDPKTGMVTNVESFLTGLQVMDVKLISLSSTLSTSTPSSTVFSPSANAIEEATGGRETTKAGSPSSVESGSKDLARAKVTASSSSTDKGLGKIDEGVGTSSSGKNWTLTIDAVEVDDSNHESESELLEHSMISSMDTDLIPQDYISHCDALLQSFSARPGSRTNYFSQNARRTHVLTTDGPVSKHSTNDKPRSKNTTQTTPEETEPAKPIATTATLSTKSRNRPPLPLNRSATFSTPLSTSPKTSISSTLAQATKSNPLLQFLSRSSRSTVTLPPKFTKPTSEFQNLKDNSLSPFLVSKKPISGLVPGTTVQDRLSILLNKRSSISAPLLTKRSLSLMESQRQTDETTSPSPLSSQISSTSKARTSPLRPKALRRHHTMIGSRSEFLKTLEISRPKSFSSSSYIPVALEECQILPCIDYIPKPDDTTKRISPATLVDVLEGRYRDKYDELFIIDCRFPYEFEGGHIKSAVNINTTDKLEELLFKPAITYKKVLLIFHCEFSSERGPRMARHLRNQDRSANAIHYPALYYPEVYVMHGGYSGFFAANRSYCWPEGYVEMQDEKHSQEFEVHMRTFSQEFSRTASKGFLATQSKKKTV</sequence>
<reference evidence="13" key="1">
    <citation type="journal article" date="2020" name="Fungal Divers.">
        <title>Resolving the Mortierellaceae phylogeny through synthesis of multi-gene phylogenetics and phylogenomics.</title>
        <authorList>
            <person name="Vandepol N."/>
            <person name="Liber J."/>
            <person name="Desiro A."/>
            <person name="Na H."/>
            <person name="Kennedy M."/>
            <person name="Barry K."/>
            <person name="Grigoriev I.V."/>
            <person name="Miller A.N."/>
            <person name="O'Donnell K."/>
            <person name="Stajich J.E."/>
            <person name="Bonito G."/>
        </authorList>
    </citation>
    <scope>NUCLEOTIDE SEQUENCE</scope>
    <source>
        <strain evidence="13">NVP1</strain>
    </source>
</reference>
<accession>A0A9P5VLH4</accession>
<dbReference type="EC" id="3.1.3.48" evidence="2 10"/>
<dbReference type="GO" id="GO:0010971">
    <property type="term" value="P:positive regulation of G2/M transition of mitotic cell cycle"/>
    <property type="evidence" value="ECO:0007669"/>
    <property type="project" value="TreeGrafter"/>
</dbReference>
<dbReference type="Pfam" id="PF00581">
    <property type="entry name" value="Rhodanese"/>
    <property type="match status" value="1"/>
</dbReference>
<evidence type="ECO:0000256" key="9">
    <source>
        <dbReference type="ARBA" id="ARBA00067190"/>
    </source>
</evidence>
<keyword evidence="14" id="KW-1185">Reference proteome</keyword>
<dbReference type="AlphaFoldDB" id="A0A9P5VLH4"/>
<keyword evidence="6 10" id="KW-0904">Protein phosphatase</keyword>